<dbReference type="Pfam" id="PF22599">
    <property type="entry name" value="SecDF_P1_head"/>
    <property type="match status" value="1"/>
</dbReference>
<dbReference type="InterPro" id="IPR048631">
    <property type="entry name" value="SecD_1st"/>
</dbReference>
<keyword evidence="6 10" id="KW-0653">Protein transport</keyword>
<dbReference type="FunFam" id="1.20.1640.10:FF:000004">
    <property type="entry name" value="Protein translocase subunit SecD"/>
    <property type="match status" value="1"/>
</dbReference>
<feature type="transmembrane region" description="Helical" evidence="10">
    <location>
        <begin position="559"/>
        <end position="581"/>
    </location>
</feature>
<dbReference type="SUPFAM" id="SSF82866">
    <property type="entry name" value="Multidrug efflux transporter AcrB transmembrane domain"/>
    <property type="match status" value="1"/>
</dbReference>
<evidence type="ECO:0000259" key="14">
    <source>
        <dbReference type="Pfam" id="PF22599"/>
    </source>
</evidence>
<organism evidence="15 16">
    <name type="scientific">Simonsiella muelleri ATCC 29453</name>
    <dbReference type="NCBI Taxonomy" id="641147"/>
    <lineage>
        <taxon>Bacteria</taxon>
        <taxon>Pseudomonadati</taxon>
        <taxon>Pseudomonadota</taxon>
        <taxon>Betaproteobacteria</taxon>
        <taxon>Neisseriales</taxon>
        <taxon>Neisseriaceae</taxon>
        <taxon>Simonsiella</taxon>
    </lineage>
</organism>
<keyword evidence="4" id="KW-0997">Cell inner membrane</keyword>
<evidence type="ECO:0000256" key="5">
    <source>
        <dbReference type="ARBA" id="ARBA00022692"/>
    </source>
</evidence>
<feature type="domain" description="SecDF P1 head subdomain" evidence="14">
    <location>
        <begin position="299"/>
        <end position="412"/>
    </location>
</feature>
<reference evidence="15 16" key="1">
    <citation type="submission" date="2010-03" db="EMBL/GenBank/DDBJ databases">
        <authorList>
            <consortium name="The Broad Institute Genome Sequencing Platform"/>
            <person name="Ward D."/>
            <person name="Earl A."/>
            <person name="Feldgarden M."/>
            <person name="Gevers D."/>
            <person name="Young S."/>
            <person name="Zeng Q."/>
            <person name="Koehrsen M."/>
            <person name="Alvarado L."/>
            <person name="Berlin A.M."/>
            <person name="Borenstein D."/>
            <person name="Chapman S.B."/>
            <person name="Chen Z."/>
            <person name="Engels R."/>
            <person name="Freedman E."/>
            <person name="Gellesch M."/>
            <person name="Goldberg J."/>
            <person name="Griggs A."/>
            <person name="Gujja S."/>
            <person name="Heilman E.R."/>
            <person name="Heiman D.I."/>
            <person name="Hepburn T.A."/>
            <person name="Howarth C."/>
            <person name="Jen D."/>
            <person name="Larson L."/>
            <person name="Mehta T."/>
            <person name="Park D."/>
            <person name="Pearson M."/>
            <person name="Richards J."/>
            <person name="Roberts A."/>
            <person name="Saif S."/>
            <person name="Shea T.D."/>
            <person name="Shenoy N."/>
            <person name="Sisk P."/>
            <person name="Stolte C."/>
            <person name="Sykes S.N."/>
            <person name="Walk T."/>
            <person name="White J."/>
            <person name="Yandava C."/>
            <person name="Izard J."/>
            <person name="Baranova O.V."/>
            <person name="Blanton J.M."/>
            <person name="Tanner A.C."/>
            <person name="Dewhirst F."/>
            <person name="Haas B."/>
            <person name="Nusbaum C."/>
            <person name="Birren B."/>
        </authorList>
    </citation>
    <scope>NUCLEOTIDE SEQUENCE [LARGE SCALE GENOMIC DNA]</scope>
    <source>
        <strain evidence="15 16">ATCC 29453</strain>
    </source>
</reference>
<feature type="transmembrane region" description="Helical" evidence="10">
    <location>
        <begin position="434"/>
        <end position="453"/>
    </location>
</feature>
<sequence>MNRYPLWKNLLILFIIALAFVYTLPNLYGVTPAIQISTNRQSVAINEETEKRVADALQKANIKTDGMFIASGSLKVRVSDADKISARDAIDGALGDGYIVAQNQISNSPEWLAKMGANPMFLGLDLRGGVEFIMQVDMKAALEKTLDRYAGDVRRELRKQKIRIGTIRKTANSIVIPFQDQADANKSLPELQKLFEGMNLVVDGNNITLTLPETLLTQIRHDAVKQNINTLHNRVNELGTSEPVIQQAGADRIMVQIPGMTDTAKAKDIIGRTATLEVRMVHDGGLNSDGTIPEGYEVLADNEGHQYLISKQVELTGDNINSAQASVDDRTKRPAVALALDGTGSSIFADLTTANTGKRMAMVLIDQGKSEVITAPNINEPITGGRVQITGMASDAEAQDVALLLRSGSLAAPMEIVQERTIGPSLGAENITKGIHSTVWGFMAVAIFMIVYYRFFGLLSTVALSTNLLFLFAILSMLQVTLTLPGIAAMALTLGMAIDSNVLINERIREELRHGQKAQVAIKEGFDHAWNTILDSNLTSLIAGVALLIFGSGAVRGFAIVHCFGIMTSIFSSVVVFRAMVNAFYGKRRKLQNLSIGVSYPAVVEKSDKE</sequence>
<evidence type="ECO:0000256" key="10">
    <source>
        <dbReference type="HAMAP-Rule" id="MF_01463"/>
    </source>
</evidence>
<dbReference type="PANTHER" id="PTHR30081">
    <property type="entry name" value="PROTEIN-EXPORT MEMBRANE PROTEIN SEC"/>
    <property type="match status" value="1"/>
</dbReference>
<evidence type="ECO:0000259" key="13">
    <source>
        <dbReference type="Pfam" id="PF21760"/>
    </source>
</evidence>
<reference evidence="15 16" key="2">
    <citation type="submission" date="2011-10" db="EMBL/GenBank/DDBJ databases">
        <title>The Genome Sequence of Simonsiella muelleri ATCC 29453.</title>
        <authorList>
            <consortium name="The Broad Institute Genome Sequencing Platform"/>
            <consortium name="The Broad Institute Genome Sequencing Center for Infectious Disease"/>
            <person name="Earl A."/>
            <person name="Ward D."/>
            <person name="Feldgarden M."/>
            <person name="Gevers D."/>
            <person name="Izard J."/>
            <person name="Baranova O.V."/>
            <person name="Blanton J.M."/>
            <person name="Tanner A.C."/>
            <person name="Dewhirst F."/>
            <person name="Young S.K."/>
            <person name="Zeng Q."/>
            <person name="Gargeya S."/>
            <person name="Fitzgerald M."/>
            <person name="Haas B."/>
            <person name="Abouelleil A."/>
            <person name="Alvarado L."/>
            <person name="Arachchi H.M."/>
            <person name="Berlin A."/>
            <person name="Brown A."/>
            <person name="Chapman S.B."/>
            <person name="Chen Z."/>
            <person name="Dunbar C."/>
            <person name="Freedman E."/>
            <person name="Gearin G."/>
            <person name="Goldberg J."/>
            <person name="Griggs A."/>
            <person name="Gujja S."/>
            <person name="Heiman D."/>
            <person name="Howarth C."/>
            <person name="Larson L."/>
            <person name="Lui A."/>
            <person name="MacDonald P.J.P."/>
            <person name="Montmayeur A."/>
            <person name="Murphy C."/>
            <person name="Neiman D."/>
            <person name="Pearson M."/>
            <person name="Priest M."/>
            <person name="Roberts A."/>
            <person name="Saif S."/>
            <person name="Shea T."/>
            <person name="Shenoy N."/>
            <person name="Sisk P."/>
            <person name="Stolte C."/>
            <person name="Sykes S."/>
            <person name="Wortman J."/>
            <person name="Nusbaum C."/>
            <person name="Birren B."/>
        </authorList>
    </citation>
    <scope>NUCLEOTIDE SEQUENCE [LARGE SCALE GENOMIC DNA]</scope>
    <source>
        <strain evidence="15 16">ATCC 29453</strain>
    </source>
</reference>
<evidence type="ECO:0000313" key="16">
    <source>
        <dbReference type="Proteomes" id="UP000017813"/>
    </source>
</evidence>
<keyword evidence="9 10" id="KW-0472">Membrane</keyword>
<dbReference type="InterPro" id="IPR054384">
    <property type="entry name" value="SecDF_P1_head"/>
</dbReference>
<dbReference type="InterPro" id="IPR048634">
    <property type="entry name" value="SecD_SecF_C"/>
</dbReference>
<comment type="function">
    <text evidence="10">Part of the Sec protein translocase complex. Interacts with the SecYEG preprotein conducting channel. SecDF uses the proton motive force (PMF) to complete protein translocation after the ATP-dependent function of SecA.</text>
</comment>
<evidence type="ECO:0000259" key="12">
    <source>
        <dbReference type="Pfam" id="PF13721"/>
    </source>
</evidence>
<dbReference type="Gene3D" id="1.20.1640.10">
    <property type="entry name" value="Multidrug efflux transporter AcrB transmembrane domain"/>
    <property type="match status" value="1"/>
</dbReference>
<evidence type="ECO:0000256" key="8">
    <source>
        <dbReference type="ARBA" id="ARBA00023010"/>
    </source>
</evidence>
<comment type="caution">
    <text evidence="15">The sequence shown here is derived from an EMBL/GenBank/DDBJ whole genome shotgun (WGS) entry which is preliminary data.</text>
</comment>
<dbReference type="Pfam" id="PF21760">
    <property type="entry name" value="SecD_1st"/>
    <property type="match status" value="1"/>
</dbReference>
<evidence type="ECO:0000256" key="6">
    <source>
        <dbReference type="ARBA" id="ARBA00022927"/>
    </source>
</evidence>
<feature type="transmembrane region" description="Helical" evidence="10">
    <location>
        <begin position="533"/>
        <end position="553"/>
    </location>
</feature>
<dbReference type="GO" id="GO:0065002">
    <property type="term" value="P:intracellular protein transmembrane transport"/>
    <property type="evidence" value="ECO:0007669"/>
    <property type="project" value="UniProtKB-UniRule"/>
</dbReference>
<dbReference type="OrthoDB" id="9805019at2"/>
<dbReference type="NCBIfam" id="TIGR01129">
    <property type="entry name" value="secD"/>
    <property type="match status" value="1"/>
</dbReference>
<dbReference type="NCBIfam" id="TIGR00916">
    <property type="entry name" value="2A0604s01"/>
    <property type="match status" value="1"/>
</dbReference>
<evidence type="ECO:0000256" key="4">
    <source>
        <dbReference type="ARBA" id="ARBA00022519"/>
    </source>
</evidence>
<dbReference type="STRING" id="641147.HMPREF9021_00929"/>
<gene>
    <name evidence="10" type="primary">secD</name>
    <name evidence="15" type="ORF">HMPREF9021_00929</name>
</gene>
<evidence type="ECO:0000256" key="1">
    <source>
        <dbReference type="ARBA" id="ARBA00004651"/>
    </source>
</evidence>
<comment type="subcellular location">
    <subcellularLocation>
        <location evidence="1 10">Cell membrane</location>
        <topology evidence="1 10">Multi-pass membrane protein</topology>
    </subcellularLocation>
</comment>
<feature type="domain" description="Protein export membrane protein SecD/SecF C-terminal" evidence="11">
    <location>
        <begin position="414"/>
        <end position="581"/>
    </location>
</feature>
<dbReference type="Proteomes" id="UP000017813">
    <property type="component" value="Unassembled WGS sequence"/>
</dbReference>
<dbReference type="Pfam" id="PF13721">
    <property type="entry name" value="SecD-TM1"/>
    <property type="match status" value="1"/>
</dbReference>
<keyword evidence="8 10" id="KW-0811">Translocation</keyword>
<feature type="domain" description="Protein translocase subunit SecDF P1" evidence="13">
    <location>
        <begin position="224"/>
        <end position="282"/>
    </location>
</feature>
<dbReference type="EMBL" id="ADCY02000029">
    <property type="protein sequence ID" value="EFG31100.2"/>
    <property type="molecule type" value="Genomic_DNA"/>
</dbReference>
<dbReference type="PANTHER" id="PTHR30081:SF1">
    <property type="entry name" value="PROTEIN TRANSLOCASE SUBUNIT SECD"/>
    <property type="match status" value="1"/>
</dbReference>
<comment type="similarity">
    <text evidence="10">Belongs to the SecD/SecF family. SecD subfamily.</text>
</comment>
<keyword evidence="3 10" id="KW-1003">Cell membrane</keyword>
<comment type="caution">
    <text evidence="10">Lacks conserved residue(s) required for the propagation of feature annotation.</text>
</comment>
<dbReference type="GO" id="GO:0043952">
    <property type="term" value="P:protein transport by the Sec complex"/>
    <property type="evidence" value="ECO:0007669"/>
    <property type="project" value="UniProtKB-UniRule"/>
</dbReference>
<proteinExistence type="inferred from homology"/>
<dbReference type="GO" id="GO:0005886">
    <property type="term" value="C:plasma membrane"/>
    <property type="evidence" value="ECO:0007669"/>
    <property type="project" value="UniProtKB-SubCell"/>
</dbReference>
<feature type="transmembrane region" description="Helical" evidence="10">
    <location>
        <begin position="484"/>
        <end position="504"/>
    </location>
</feature>
<dbReference type="AlphaFoldDB" id="V9HMD5"/>
<dbReference type="HOGENOM" id="CLU_007894_4_3_4"/>
<accession>V9HMD5</accession>
<dbReference type="FunFam" id="3.30.1360.200:FF:000002">
    <property type="entry name" value="Preprotein translocase subunit SecD"/>
    <property type="match status" value="1"/>
</dbReference>
<dbReference type="InterPro" id="IPR027398">
    <property type="entry name" value="SecD-TM"/>
</dbReference>
<dbReference type="eggNOG" id="COG0342">
    <property type="taxonomic scope" value="Bacteria"/>
</dbReference>
<dbReference type="InterPro" id="IPR005791">
    <property type="entry name" value="SecD"/>
</dbReference>
<dbReference type="Gene3D" id="3.30.1360.200">
    <property type="match status" value="1"/>
</dbReference>
<evidence type="ECO:0000256" key="2">
    <source>
        <dbReference type="ARBA" id="ARBA00022448"/>
    </source>
</evidence>
<name>V9HMD5_9NEIS</name>
<keyword evidence="7 10" id="KW-1133">Transmembrane helix</keyword>
<comment type="subunit">
    <text evidence="10">Forms a complex with SecF. Part of the essential Sec protein translocation apparatus which comprises SecA, SecYEG and auxiliary proteins SecDF-YajC and YidC.</text>
</comment>
<evidence type="ECO:0000256" key="7">
    <source>
        <dbReference type="ARBA" id="ARBA00022989"/>
    </source>
</evidence>
<dbReference type="Gene3D" id="3.30.70.3400">
    <property type="match status" value="2"/>
</dbReference>
<keyword evidence="16" id="KW-1185">Reference proteome</keyword>
<feature type="transmembrane region" description="Helical" evidence="10">
    <location>
        <begin position="458"/>
        <end position="478"/>
    </location>
</feature>
<keyword evidence="5 10" id="KW-0812">Transmembrane</keyword>
<feature type="domain" description="SecD export protein N-terminal TM" evidence="12">
    <location>
        <begin position="1"/>
        <end position="102"/>
    </location>
</feature>
<evidence type="ECO:0000256" key="3">
    <source>
        <dbReference type="ARBA" id="ARBA00022475"/>
    </source>
</evidence>
<dbReference type="HAMAP" id="MF_01463_B">
    <property type="entry name" value="SecD_B"/>
    <property type="match status" value="1"/>
</dbReference>
<dbReference type="RefSeq" id="WP_002641908.1">
    <property type="nucleotide sequence ID" value="NZ_CP019448.1"/>
</dbReference>
<dbReference type="Pfam" id="PF02355">
    <property type="entry name" value="SecD_SecF_C"/>
    <property type="match status" value="1"/>
</dbReference>
<protein>
    <recommendedName>
        <fullName evidence="10">Protein translocase subunit SecD</fullName>
    </recommendedName>
</protein>
<dbReference type="KEGG" id="smur:BWP33_05895"/>
<evidence type="ECO:0000256" key="9">
    <source>
        <dbReference type="ARBA" id="ARBA00023136"/>
    </source>
</evidence>
<dbReference type="GO" id="GO:0006605">
    <property type="term" value="P:protein targeting"/>
    <property type="evidence" value="ECO:0007669"/>
    <property type="project" value="UniProtKB-UniRule"/>
</dbReference>
<dbReference type="InterPro" id="IPR022813">
    <property type="entry name" value="SecD/SecF_arch_bac"/>
</dbReference>
<evidence type="ECO:0000313" key="15">
    <source>
        <dbReference type="EMBL" id="EFG31100.2"/>
    </source>
</evidence>
<dbReference type="InterPro" id="IPR055344">
    <property type="entry name" value="SecD_SecF_C_bact"/>
</dbReference>
<keyword evidence="2 10" id="KW-0813">Transport</keyword>
<dbReference type="GO" id="GO:0015450">
    <property type="term" value="F:protein-transporting ATPase activity"/>
    <property type="evidence" value="ECO:0007669"/>
    <property type="project" value="InterPro"/>
</dbReference>
<evidence type="ECO:0000259" key="11">
    <source>
        <dbReference type="Pfam" id="PF02355"/>
    </source>
</evidence>